<dbReference type="GO" id="GO:0016787">
    <property type="term" value="F:hydrolase activity"/>
    <property type="evidence" value="ECO:0007669"/>
    <property type="project" value="UniProtKB-KW"/>
</dbReference>
<protein>
    <submittedName>
        <fullName evidence="3">Alpha/beta hydrolase-fold protein</fullName>
    </submittedName>
</protein>
<feature type="compositionally biased region" description="Low complexity" evidence="1">
    <location>
        <begin position="89"/>
        <end position="107"/>
    </location>
</feature>
<proteinExistence type="predicted"/>
<dbReference type="Pfam" id="PF00756">
    <property type="entry name" value="Esterase"/>
    <property type="match status" value="1"/>
</dbReference>
<feature type="transmembrane region" description="Helical" evidence="2">
    <location>
        <begin position="39"/>
        <end position="60"/>
    </location>
</feature>
<name>A0ABP9E8T3_9ACTN</name>
<feature type="transmembrane region" description="Helical" evidence="2">
    <location>
        <begin position="7"/>
        <end position="27"/>
    </location>
</feature>
<keyword evidence="2" id="KW-0812">Transmembrane</keyword>
<keyword evidence="3" id="KW-0378">Hydrolase</keyword>
<dbReference type="InterPro" id="IPR050583">
    <property type="entry name" value="Mycobacterial_A85_antigen"/>
</dbReference>
<keyword evidence="2" id="KW-0472">Membrane</keyword>
<accession>A0ABP9E8T3</accession>
<dbReference type="InterPro" id="IPR000801">
    <property type="entry name" value="Esterase-like"/>
</dbReference>
<feature type="compositionally biased region" description="Basic and acidic residues" evidence="1">
    <location>
        <begin position="117"/>
        <end position="129"/>
    </location>
</feature>
<keyword evidence="2" id="KW-1133">Transmembrane helix</keyword>
<dbReference type="Proteomes" id="UP001501752">
    <property type="component" value="Unassembled WGS sequence"/>
</dbReference>
<comment type="caution">
    <text evidence="3">The sequence shown here is derived from an EMBL/GenBank/DDBJ whole genome shotgun (WGS) entry which is preliminary data.</text>
</comment>
<dbReference type="RefSeq" id="WP_345699870.1">
    <property type="nucleotide sequence ID" value="NZ_BAABIS010000001.1"/>
</dbReference>
<dbReference type="EMBL" id="BAABIS010000001">
    <property type="protein sequence ID" value="GAA4871845.1"/>
    <property type="molecule type" value="Genomic_DNA"/>
</dbReference>
<keyword evidence="4" id="KW-1185">Reference proteome</keyword>
<sequence>MGLTSRTLLVFVIEVAVAAMAATVYWWPALAGRHWRSVLGRIGALLGTQLTVLALIGLLANTYFSFYSSWDDLLGTADDGPVSVRGKEAGPAAATTAAAPAPSSEPAHVPPLPARELGGKEPVETPVRGRDPKVVGEIRAVRLPGARTGLSTDGYVYLPPQYFQADQQDRKFPALIVLTGFPGDAKNLITRLNYPGVALDLIRSGRMQPTVLVLMRPSPAMPADPECEDVPDGPQADTYFTRDVPAGVAATYRVSTGPRAWGMIGNSTGGYCALKLAMRHPDVFGTAASVSGYLRAAEDVTTGDLFKGSGQRRDEADLMWRLGNLPHPPVAVMLAGAEKGDGDFRRDTDAFTAAATPPMSTAVATVPEGGHNYMTWIRLLPSALEYLSQHLAAS</sequence>
<feature type="region of interest" description="Disordered" evidence="1">
    <location>
        <begin position="85"/>
        <end position="129"/>
    </location>
</feature>
<dbReference type="InterPro" id="IPR029058">
    <property type="entry name" value="AB_hydrolase_fold"/>
</dbReference>
<organism evidence="3 4">
    <name type="scientific">Kitasatospora terrestris</name>
    <dbReference type="NCBI Taxonomy" id="258051"/>
    <lineage>
        <taxon>Bacteria</taxon>
        <taxon>Bacillati</taxon>
        <taxon>Actinomycetota</taxon>
        <taxon>Actinomycetes</taxon>
        <taxon>Kitasatosporales</taxon>
        <taxon>Streptomycetaceae</taxon>
        <taxon>Kitasatospora</taxon>
    </lineage>
</organism>
<evidence type="ECO:0000256" key="2">
    <source>
        <dbReference type="SAM" id="Phobius"/>
    </source>
</evidence>
<reference evidence="4" key="1">
    <citation type="journal article" date="2019" name="Int. J. Syst. Evol. Microbiol.">
        <title>The Global Catalogue of Microorganisms (GCM) 10K type strain sequencing project: providing services to taxonomists for standard genome sequencing and annotation.</title>
        <authorList>
            <consortium name="The Broad Institute Genomics Platform"/>
            <consortium name="The Broad Institute Genome Sequencing Center for Infectious Disease"/>
            <person name="Wu L."/>
            <person name="Ma J."/>
        </authorList>
    </citation>
    <scope>NUCLEOTIDE SEQUENCE [LARGE SCALE GENOMIC DNA]</scope>
    <source>
        <strain evidence="4">JCM 13006</strain>
    </source>
</reference>
<dbReference type="SUPFAM" id="SSF53474">
    <property type="entry name" value="alpha/beta-Hydrolases"/>
    <property type="match status" value="1"/>
</dbReference>
<dbReference type="PANTHER" id="PTHR48098">
    <property type="entry name" value="ENTEROCHELIN ESTERASE-RELATED"/>
    <property type="match status" value="1"/>
</dbReference>
<evidence type="ECO:0000313" key="4">
    <source>
        <dbReference type="Proteomes" id="UP001501752"/>
    </source>
</evidence>
<evidence type="ECO:0000313" key="3">
    <source>
        <dbReference type="EMBL" id="GAA4871845.1"/>
    </source>
</evidence>
<gene>
    <name evidence="3" type="ORF">GCM10023235_58490</name>
</gene>
<dbReference type="Gene3D" id="3.40.50.1820">
    <property type="entry name" value="alpha/beta hydrolase"/>
    <property type="match status" value="1"/>
</dbReference>
<evidence type="ECO:0000256" key="1">
    <source>
        <dbReference type="SAM" id="MobiDB-lite"/>
    </source>
</evidence>
<dbReference type="PANTHER" id="PTHR48098:SF1">
    <property type="entry name" value="DIACYLGLYCEROL ACYLTRANSFERASE_MYCOLYLTRANSFERASE AG85A"/>
    <property type="match status" value="1"/>
</dbReference>